<protein>
    <recommendedName>
        <fullName evidence="13">Membrane protein of ER body-like protein</fullName>
    </recommendedName>
</protein>
<feature type="region of interest" description="Disordered" evidence="9">
    <location>
        <begin position="472"/>
        <end position="517"/>
    </location>
</feature>
<evidence type="ECO:0000256" key="9">
    <source>
        <dbReference type="SAM" id="MobiDB-lite"/>
    </source>
</evidence>
<evidence type="ECO:0000256" key="2">
    <source>
        <dbReference type="ARBA" id="ARBA00007049"/>
    </source>
</evidence>
<evidence type="ECO:0000256" key="8">
    <source>
        <dbReference type="ARBA" id="ARBA00044464"/>
    </source>
</evidence>
<feature type="compositionally biased region" description="Basic and acidic residues" evidence="9">
    <location>
        <begin position="40"/>
        <end position="52"/>
    </location>
</feature>
<accession>A0A5C7GY97</accession>
<sequence length="766" mass="85313">MDIEAQDQPWQEEEVEENAALLGRQSRQHHNNNSPSNSGAEEKTEEKTEENDHNKSVYFEIHQGIWKCRHCYWTYRPSLDLRGSATVSEANSTDEELNLKTNEFAIPSTKTNNGNRKHLENESLSGLSPVTVQKLHDKNINNLEDLQNTDQGDAEVDLIEEIVNEFTDLDVERVLQKQNTHDLYCPNCNSCITTRVVLRRRRRRVRNIRYKTKPGNNLETPTELDASLAYPPNYQGSDKHNVSPNRPHPTPVANDHNNIRQRNVSPNGPPTPPTIDHNNNTQNGTPDHNNDTQNGTPTPPAVDRNTEIFRCLSCFSLFVPTGNGFKLFQCFGGGSNESVIIQDVQTIPAPTKNWLSKIFSSGDDVVIDIEPQPDQMHPAQTNLLQTHLVQTKPVPTQTHQTQPGHDVEPQPDQMHPAQTNPLQTHLVQTKPVPTQPHQMQPGHDVEPQPDQMHPAQTNLLQTHLVQTKPVPMQTHQTQPGHDVEPQPDQIHPAQTHPVQTKPYQTQPGQTQLGQTQPGQTLPGQTQLGQMQPGHMQPVRTVESSNWDILKSIVYGGLVESITSLGVVSSAAGAGATTCKCSFFLVNLNILALGLASVIGGLFIIADKLKELKKDHSEETSNQINVQEGRYQRLLGQEQNFSRHAVVVILSFLIFGLLPPVIYGFSFLKSDDRDLKIAAVAGSSLVCIVLLAVAKGHVQKPPRSYFRTVLYYVSLGVAASGISYVVGDLFEKLMEKLGLFVSSKEVMIPFLETDLMNTNMEPAWSSF</sequence>
<dbReference type="InterPro" id="IPR008217">
    <property type="entry name" value="Ccc1_fam"/>
</dbReference>
<dbReference type="OrthoDB" id="1924921at2759"/>
<keyword evidence="6 10" id="KW-1133">Transmembrane helix</keyword>
<comment type="catalytic activity">
    <reaction evidence="8">
        <text>Fe(2+)(in) = Fe(2+)(out)</text>
        <dbReference type="Rhea" id="RHEA:28486"/>
        <dbReference type="ChEBI" id="CHEBI:29033"/>
    </reaction>
    <physiologicalReaction direction="left-to-right" evidence="8">
        <dbReference type="Rhea" id="RHEA:28487"/>
    </physiologicalReaction>
</comment>
<keyword evidence="4" id="KW-0926">Vacuole</keyword>
<keyword evidence="12" id="KW-1185">Reference proteome</keyword>
<keyword evidence="7 10" id="KW-0472">Membrane</keyword>
<feature type="region of interest" description="Disordered" evidence="9">
    <location>
        <begin position="207"/>
        <end position="302"/>
    </location>
</feature>
<feature type="transmembrane region" description="Helical" evidence="10">
    <location>
        <begin position="582"/>
        <end position="605"/>
    </location>
</feature>
<organism evidence="11 12">
    <name type="scientific">Acer yangbiense</name>
    <dbReference type="NCBI Taxonomy" id="1000413"/>
    <lineage>
        <taxon>Eukaryota</taxon>
        <taxon>Viridiplantae</taxon>
        <taxon>Streptophyta</taxon>
        <taxon>Embryophyta</taxon>
        <taxon>Tracheophyta</taxon>
        <taxon>Spermatophyta</taxon>
        <taxon>Magnoliopsida</taxon>
        <taxon>eudicotyledons</taxon>
        <taxon>Gunneridae</taxon>
        <taxon>Pentapetalae</taxon>
        <taxon>rosids</taxon>
        <taxon>malvids</taxon>
        <taxon>Sapindales</taxon>
        <taxon>Sapindaceae</taxon>
        <taxon>Hippocastanoideae</taxon>
        <taxon>Acereae</taxon>
        <taxon>Acer</taxon>
    </lineage>
</organism>
<dbReference type="GO" id="GO:0030026">
    <property type="term" value="P:intracellular manganese ion homeostasis"/>
    <property type="evidence" value="ECO:0007669"/>
    <property type="project" value="InterPro"/>
</dbReference>
<feature type="compositionally biased region" description="Polar residues" evidence="9">
    <location>
        <begin position="393"/>
        <end position="403"/>
    </location>
</feature>
<feature type="transmembrane region" description="Helical" evidence="10">
    <location>
        <begin position="644"/>
        <end position="664"/>
    </location>
</feature>
<keyword evidence="3" id="KW-0406">Ion transport</keyword>
<dbReference type="AlphaFoldDB" id="A0A5C7GY97"/>
<name>A0A5C7GY97_9ROSI</name>
<dbReference type="GO" id="GO:0005774">
    <property type="term" value="C:vacuolar membrane"/>
    <property type="evidence" value="ECO:0007669"/>
    <property type="project" value="UniProtKB-SubCell"/>
</dbReference>
<dbReference type="GO" id="GO:0005384">
    <property type="term" value="F:manganese ion transmembrane transporter activity"/>
    <property type="evidence" value="ECO:0007669"/>
    <property type="project" value="InterPro"/>
</dbReference>
<dbReference type="Pfam" id="PF01988">
    <property type="entry name" value="VIT1"/>
    <property type="match status" value="1"/>
</dbReference>
<proteinExistence type="inferred from homology"/>
<comment type="subcellular location">
    <subcellularLocation>
        <location evidence="1">Vacuole membrane</location>
        <topology evidence="1">Multi-pass membrane protein</topology>
    </subcellularLocation>
</comment>
<keyword evidence="5 10" id="KW-0812">Transmembrane</keyword>
<feature type="compositionally biased region" description="Polar residues" evidence="9">
    <location>
        <begin position="276"/>
        <end position="296"/>
    </location>
</feature>
<evidence type="ECO:0000256" key="6">
    <source>
        <dbReference type="ARBA" id="ARBA00022989"/>
    </source>
</evidence>
<feature type="transmembrane region" description="Helical" evidence="10">
    <location>
        <begin position="676"/>
        <end position="696"/>
    </location>
</feature>
<gene>
    <name evidence="11" type="ORF">EZV62_025342</name>
</gene>
<evidence type="ECO:0000256" key="4">
    <source>
        <dbReference type="ARBA" id="ARBA00022554"/>
    </source>
</evidence>
<dbReference type="GO" id="GO:0006826">
    <property type="term" value="P:iron ion transport"/>
    <property type="evidence" value="ECO:0007669"/>
    <property type="project" value="UniProtKB-KW"/>
</dbReference>
<evidence type="ECO:0000256" key="10">
    <source>
        <dbReference type="SAM" id="Phobius"/>
    </source>
</evidence>
<evidence type="ECO:0000256" key="3">
    <source>
        <dbReference type="ARBA" id="ARBA00022496"/>
    </source>
</evidence>
<comment type="similarity">
    <text evidence="2">Belongs to the CCC1 family.</text>
</comment>
<keyword evidence="3" id="KW-0408">Iron</keyword>
<feature type="compositionally biased region" description="Acidic residues" evidence="9">
    <location>
        <begin position="1"/>
        <end position="17"/>
    </location>
</feature>
<dbReference type="Proteomes" id="UP000323000">
    <property type="component" value="Chromosome 12"/>
</dbReference>
<feature type="transmembrane region" description="Helical" evidence="10">
    <location>
        <begin position="708"/>
        <end position="726"/>
    </location>
</feature>
<keyword evidence="3" id="KW-0410">Iron transport</keyword>
<evidence type="ECO:0000313" key="12">
    <source>
        <dbReference type="Proteomes" id="UP000323000"/>
    </source>
</evidence>
<comment type="caution">
    <text evidence="11">The sequence shown here is derived from an EMBL/GenBank/DDBJ whole genome shotgun (WGS) entry which is preliminary data.</text>
</comment>
<feature type="region of interest" description="Disordered" evidence="9">
    <location>
        <begin position="393"/>
        <end position="418"/>
    </location>
</feature>
<reference evidence="12" key="1">
    <citation type="journal article" date="2019" name="Gigascience">
        <title>De novo genome assembly of the endangered Acer yangbiense, a plant species with extremely small populations endemic to Yunnan Province, China.</title>
        <authorList>
            <person name="Yang J."/>
            <person name="Wariss H.M."/>
            <person name="Tao L."/>
            <person name="Zhang R."/>
            <person name="Yun Q."/>
            <person name="Hollingsworth P."/>
            <person name="Dao Z."/>
            <person name="Luo G."/>
            <person name="Guo H."/>
            <person name="Ma Y."/>
            <person name="Sun W."/>
        </authorList>
    </citation>
    <scope>NUCLEOTIDE SEQUENCE [LARGE SCALE GENOMIC DNA]</scope>
    <source>
        <strain evidence="12">cv. Malutang</strain>
    </source>
</reference>
<feature type="region of interest" description="Disordered" evidence="9">
    <location>
        <begin position="1"/>
        <end position="52"/>
    </location>
</feature>
<evidence type="ECO:0000313" key="11">
    <source>
        <dbReference type="EMBL" id="TXG49467.1"/>
    </source>
</evidence>
<dbReference type="PANTHER" id="PTHR38937:SF2">
    <property type="entry name" value="MEMBRANE PROTEIN OF ER BODY-LIKE PROTEIN ISOFORM X1"/>
    <property type="match status" value="1"/>
</dbReference>
<dbReference type="PANTHER" id="PTHR38937">
    <property type="entry name" value="MEMBRANE PROTEIN OF ER BODY-LIKE PROTEIN"/>
    <property type="match status" value="1"/>
</dbReference>
<evidence type="ECO:0008006" key="13">
    <source>
        <dbReference type="Google" id="ProtNLM"/>
    </source>
</evidence>
<feature type="compositionally biased region" description="Low complexity" evidence="9">
    <location>
        <begin position="504"/>
        <end position="517"/>
    </location>
</feature>
<evidence type="ECO:0000256" key="7">
    <source>
        <dbReference type="ARBA" id="ARBA00023136"/>
    </source>
</evidence>
<evidence type="ECO:0000256" key="5">
    <source>
        <dbReference type="ARBA" id="ARBA00022692"/>
    </source>
</evidence>
<keyword evidence="3" id="KW-0813">Transport</keyword>
<dbReference type="EMBL" id="VAHF01000012">
    <property type="protein sequence ID" value="TXG49467.1"/>
    <property type="molecule type" value="Genomic_DNA"/>
</dbReference>
<evidence type="ECO:0000256" key="1">
    <source>
        <dbReference type="ARBA" id="ARBA00004128"/>
    </source>
</evidence>
<dbReference type="InterPro" id="IPR052843">
    <property type="entry name" value="ER_body_metal_sequester"/>
</dbReference>